<protein>
    <submittedName>
        <fullName evidence="2">Uncharacterized protein</fullName>
    </submittedName>
</protein>
<dbReference type="AlphaFoldDB" id="A0AAV9GM15"/>
<reference evidence="2" key="2">
    <citation type="submission" date="2023-05" db="EMBL/GenBank/DDBJ databases">
        <authorList>
            <consortium name="Lawrence Berkeley National Laboratory"/>
            <person name="Steindorff A."/>
            <person name="Hensen N."/>
            <person name="Bonometti L."/>
            <person name="Westerberg I."/>
            <person name="Brannstrom I.O."/>
            <person name="Guillou S."/>
            <person name="Cros-Aarteil S."/>
            <person name="Calhoun S."/>
            <person name="Haridas S."/>
            <person name="Kuo A."/>
            <person name="Mondo S."/>
            <person name="Pangilinan J."/>
            <person name="Riley R."/>
            <person name="Labutti K."/>
            <person name="Andreopoulos B."/>
            <person name="Lipzen A."/>
            <person name="Chen C."/>
            <person name="Yanf M."/>
            <person name="Daum C."/>
            <person name="Ng V."/>
            <person name="Clum A."/>
            <person name="Ohm R."/>
            <person name="Martin F."/>
            <person name="Silar P."/>
            <person name="Natvig D."/>
            <person name="Lalanne C."/>
            <person name="Gautier V."/>
            <person name="Ament-Velasquez S.L."/>
            <person name="Kruys A."/>
            <person name="Hutchinson M.I."/>
            <person name="Powell A.J."/>
            <person name="Barry K."/>
            <person name="Miller A.N."/>
            <person name="Grigoriev I.V."/>
            <person name="Debuchy R."/>
            <person name="Gladieux P."/>
            <person name="Thoren M.H."/>
            <person name="Johannesson H."/>
        </authorList>
    </citation>
    <scope>NUCLEOTIDE SEQUENCE</scope>
    <source>
        <strain evidence="2">PSN243</strain>
    </source>
</reference>
<comment type="caution">
    <text evidence="2">The sequence shown here is derived from an EMBL/GenBank/DDBJ whole genome shotgun (WGS) entry which is preliminary data.</text>
</comment>
<accession>A0AAV9GM15</accession>
<evidence type="ECO:0000313" key="3">
    <source>
        <dbReference type="Proteomes" id="UP001321760"/>
    </source>
</evidence>
<evidence type="ECO:0000256" key="1">
    <source>
        <dbReference type="SAM" id="MobiDB-lite"/>
    </source>
</evidence>
<sequence>MPERLRWRRHPLGLPRADARHRSRDWGFLRSRVLTGCICQPPTMLGFCRLRSRVGGSLLCFSQCMETACDISCHIGQKSLQHWTTQISRLHRNLWQGRLISRSTHVSTCSQGFRPAASRRSHRPIRADNEPRFRFRSPGIAFRLRFAIPPSKQATMLRPIYPESRQSFRHTHCHSSRNDEGDTPDGRRCGHWDEPRKSLFI</sequence>
<feature type="compositionally biased region" description="Basic and acidic residues" evidence="1">
    <location>
        <begin position="176"/>
        <end position="191"/>
    </location>
</feature>
<feature type="region of interest" description="Disordered" evidence="1">
    <location>
        <begin position="168"/>
        <end position="191"/>
    </location>
</feature>
<reference evidence="2" key="1">
    <citation type="journal article" date="2023" name="Mol. Phylogenet. Evol.">
        <title>Genome-scale phylogeny and comparative genomics of the fungal order Sordariales.</title>
        <authorList>
            <person name="Hensen N."/>
            <person name="Bonometti L."/>
            <person name="Westerberg I."/>
            <person name="Brannstrom I.O."/>
            <person name="Guillou S."/>
            <person name="Cros-Aarteil S."/>
            <person name="Calhoun S."/>
            <person name="Haridas S."/>
            <person name="Kuo A."/>
            <person name="Mondo S."/>
            <person name="Pangilinan J."/>
            <person name="Riley R."/>
            <person name="LaButti K."/>
            <person name="Andreopoulos B."/>
            <person name="Lipzen A."/>
            <person name="Chen C."/>
            <person name="Yan M."/>
            <person name="Daum C."/>
            <person name="Ng V."/>
            <person name="Clum A."/>
            <person name="Steindorff A."/>
            <person name="Ohm R.A."/>
            <person name="Martin F."/>
            <person name="Silar P."/>
            <person name="Natvig D.O."/>
            <person name="Lalanne C."/>
            <person name="Gautier V."/>
            <person name="Ament-Velasquez S.L."/>
            <person name="Kruys A."/>
            <person name="Hutchinson M.I."/>
            <person name="Powell A.J."/>
            <person name="Barry K."/>
            <person name="Miller A.N."/>
            <person name="Grigoriev I.V."/>
            <person name="Debuchy R."/>
            <person name="Gladieux P."/>
            <person name="Hiltunen Thoren M."/>
            <person name="Johannesson H."/>
        </authorList>
    </citation>
    <scope>NUCLEOTIDE SEQUENCE</scope>
    <source>
        <strain evidence="2">PSN243</strain>
    </source>
</reference>
<keyword evidence="3" id="KW-1185">Reference proteome</keyword>
<evidence type="ECO:0000313" key="2">
    <source>
        <dbReference type="EMBL" id="KAK4449588.1"/>
    </source>
</evidence>
<proteinExistence type="predicted"/>
<organism evidence="2 3">
    <name type="scientific">Podospora aff. communis PSN243</name>
    <dbReference type="NCBI Taxonomy" id="3040156"/>
    <lineage>
        <taxon>Eukaryota</taxon>
        <taxon>Fungi</taxon>
        <taxon>Dikarya</taxon>
        <taxon>Ascomycota</taxon>
        <taxon>Pezizomycotina</taxon>
        <taxon>Sordariomycetes</taxon>
        <taxon>Sordariomycetidae</taxon>
        <taxon>Sordariales</taxon>
        <taxon>Podosporaceae</taxon>
        <taxon>Podospora</taxon>
    </lineage>
</organism>
<gene>
    <name evidence="2" type="ORF">QBC34DRAFT_86490</name>
</gene>
<name>A0AAV9GM15_9PEZI</name>
<dbReference type="EMBL" id="MU865936">
    <property type="protein sequence ID" value="KAK4449588.1"/>
    <property type="molecule type" value="Genomic_DNA"/>
</dbReference>
<dbReference type="Proteomes" id="UP001321760">
    <property type="component" value="Unassembled WGS sequence"/>
</dbReference>